<dbReference type="STRING" id="499555.BJL86_1037"/>
<dbReference type="InterPro" id="IPR054206">
    <property type="entry name" value="DUF6912"/>
</dbReference>
<organism evidence="1 2">
    <name type="scientific">Dietzia timorensis</name>
    <dbReference type="NCBI Taxonomy" id="499555"/>
    <lineage>
        <taxon>Bacteria</taxon>
        <taxon>Bacillati</taxon>
        <taxon>Actinomycetota</taxon>
        <taxon>Actinomycetes</taxon>
        <taxon>Mycobacteriales</taxon>
        <taxon>Dietziaceae</taxon>
        <taxon>Dietzia</taxon>
    </lineage>
</organism>
<evidence type="ECO:0000313" key="2">
    <source>
        <dbReference type="Proteomes" id="UP000186104"/>
    </source>
</evidence>
<sequence length="172" mass="18587">MRVFIPATFSMLRTLVDDGEMPVRSGTGFAATPTLTESFSEGDQEEIEHVAFTEASRASLRLLQAEGVGTDDAEVPARRVVVSVDLPDRAVTLRPDLDDAVVRLETPVVANKVLRAIHVDLDSNADTVVKAVEVIDEADLGEEDAELTVGDAVDLDLAWFDPVELPFLVELG</sequence>
<keyword evidence="2" id="KW-1185">Reference proteome</keyword>
<dbReference type="KEGG" id="dtm:BJL86_1037"/>
<dbReference type="OrthoDB" id="3214389at2"/>
<dbReference type="AlphaFoldDB" id="A0A173LMN5"/>
<dbReference type="EMBL" id="CP015961">
    <property type="protein sequence ID" value="ANI91830.1"/>
    <property type="molecule type" value="Genomic_DNA"/>
</dbReference>
<evidence type="ECO:0000313" key="1">
    <source>
        <dbReference type="EMBL" id="ANI91830.1"/>
    </source>
</evidence>
<dbReference type="Proteomes" id="UP000186104">
    <property type="component" value="Chromosome"/>
</dbReference>
<reference evidence="1 2" key="1">
    <citation type="submission" date="2016-06" db="EMBL/GenBank/DDBJ databases">
        <title>Complete genome sequence of a saline-alkali tolerant type strain Dietzia timorensis ID05-A0528T.</title>
        <authorList>
            <person name="Wu X."/>
        </authorList>
    </citation>
    <scope>NUCLEOTIDE SEQUENCE [LARGE SCALE GENOMIC DNA]</scope>
    <source>
        <strain evidence="1 2">ID05-A0528</strain>
    </source>
</reference>
<proteinExistence type="predicted"/>
<name>A0A173LMN5_9ACTN</name>
<accession>A0A173LMN5</accession>
<dbReference type="Pfam" id="PF21853">
    <property type="entry name" value="DUF6912"/>
    <property type="match status" value="1"/>
</dbReference>
<gene>
    <name evidence="1" type="ORF">BJL86_1037</name>
</gene>
<dbReference type="RefSeq" id="WP_067474830.1">
    <property type="nucleotide sequence ID" value="NZ_CP015961.1"/>
</dbReference>
<protein>
    <submittedName>
        <fullName evidence="1">Uncharacterized protein</fullName>
    </submittedName>
</protein>